<evidence type="ECO:0000313" key="1">
    <source>
        <dbReference type="EMBL" id="MCI12011.1"/>
    </source>
</evidence>
<proteinExistence type="predicted"/>
<comment type="caution">
    <text evidence="1">The sequence shown here is derived from an EMBL/GenBank/DDBJ whole genome shotgun (WGS) entry which is preliminary data.</text>
</comment>
<reference evidence="1 2" key="1">
    <citation type="journal article" date="2018" name="Front. Plant Sci.">
        <title>Red Clover (Trifolium pratense) and Zigzag Clover (T. medium) - A Picture of Genomic Similarities and Differences.</title>
        <authorList>
            <person name="Dluhosova J."/>
            <person name="Istvanek J."/>
            <person name="Nedelnik J."/>
            <person name="Repkova J."/>
        </authorList>
    </citation>
    <scope>NUCLEOTIDE SEQUENCE [LARGE SCALE GENOMIC DNA]</scope>
    <source>
        <strain evidence="2">cv. 10/8</strain>
        <tissue evidence="1">Leaf</tissue>
    </source>
</reference>
<dbReference type="Proteomes" id="UP000265520">
    <property type="component" value="Unassembled WGS sequence"/>
</dbReference>
<accession>A0A392PIV3</accession>
<dbReference type="AlphaFoldDB" id="A0A392PIV3"/>
<sequence length="98" mass="11887">MVTSSYESIVRGLRKENPRKGVRFRLEKAAKRLKDWHTTVWSIWRSRNDIMFANGVRDVNKVVEDIKLLSWRWGLCRQKIPMCLFYEWCWDPGICLRR</sequence>
<protein>
    <submittedName>
        <fullName evidence="1">Pantothenate synthetase</fullName>
    </submittedName>
</protein>
<dbReference type="EMBL" id="LXQA010082388">
    <property type="protein sequence ID" value="MCI12011.1"/>
    <property type="molecule type" value="Genomic_DNA"/>
</dbReference>
<evidence type="ECO:0000313" key="2">
    <source>
        <dbReference type="Proteomes" id="UP000265520"/>
    </source>
</evidence>
<name>A0A392PIV3_9FABA</name>
<keyword evidence="2" id="KW-1185">Reference proteome</keyword>
<organism evidence="1 2">
    <name type="scientific">Trifolium medium</name>
    <dbReference type="NCBI Taxonomy" id="97028"/>
    <lineage>
        <taxon>Eukaryota</taxon>
        <taxon>Viridiplantae</taxon>
        <taxon>Streptophyta</taxon>
        <taxon>Embryophyta</taxon>
        <taxon>Tracheophyta</taxon>
        <taxon>Spermatophyta</taxon>
        <taxon>Magnoliopsida</taxon>
        <taxon>eudicotyledons</taxon>
        <taxon>Gunneridae</taxon>
        <taxon>Pentapetalae</taxon>
        <taxon>rosids</taxon>
        <taxon>fabids</taxon>
        <taxon>Fabales</taxon>
        <taxon>Fabaceae</taxon>
        <taxon>Papilionoideae</taxon>
        <taxon>50 kb inversion clade</taxon>
        <taxon>NPAAA clade</taxon>
        <taxon>Hologalegina</taxon>
        <taxon>IRL clade</taxon>
        <taxon>Trifolieae</taxon>
        <taxon>Trifolium</taxon>
    </lineage>
</organism>